<comment type="caution">
    <text evidence="2">The sequence shown here is derived from an EMBL/GenBank/DDBJ whole genome shotgun (WGS) entry which is preliminary data.</text>
</comment>
<name>A0A402B9C4_9CHLR</name>
<keyword evidence="2" id="KW-0413">Isomerase</keyword>
<dbReference type="PANTHER" id="PTHR43459:SF1">
    <property type="entry name" value="EG:BACN32G11.4 PROTEIN"/>
    <property type="match status" value="1"/>
</dbReference>
<sequence length="265" mass="28347">MRTDFQHVLINFEAGVLTIIMNRPTVLNAFNELMIQEMTEVVEAAAQDETIRCVILTGAGRAFGAGQDLSAFAGEPSANDSEAAQEHLAAYHRLINSILQLPQPIIAAIHGVATGISLNIALACDLRIAADNARLSEAFARIGLVPDGGGAYFLTRLLGAGKALELALLAEEISGTEAARIGLVTSSVPQSGLEETVRALALRLAHGPTRTYGLIKKLFQEAQDKDLAAVLQLEGKYQSMAIETADHREGVQAFMQKRPPKYSGK</sequence>
<reference evidence="3" key="1">
    <citation type="submission" date="2018-12" db="EMBL/GenBank/DDBJ databases">
        <title>Tengunoibacter tsumagoiensis gen. nov., sp. nov., Dictyobacter kobayashii sp. nov., D. alpinus sp. nov., and D. joshuensis sp. nov. and description of Dictyobacteraceae fam. nov. within the order Ktedonobacterales isolated from Tengu-no-mugimeshi.</title>
        <authorList>
            <person name="Wang C.M."/>
            <person name="Zheng Y."/>
            <person name="Sakai Y."/>
            <person name="Toyoda A."/>
            <person name="Minakuchi Y."/>
            <person name="Abe K."/>
            <person name="Yokota A."/>
            <person name="Yabe S."/>
        </authorList>
    </citation>
    <scope>NUCLEOTIDE SEQUENCE [LARGE SCALE GENOMIC DNA]</scope>
    <source>
        <strain evidence="3">Uno16</strain>
    </source>
</reference>
<accession>A0A402B9C4</accession>
<dbReference type="GO" id="GO:0016853">
    <property type="term" value="F:isomerase activity"/>
    <property type="evidence" value="ECO:0007669"/>
    <property type="project" value="UniProtKB-KW"/>
</dbReference>
<keyword evidence="3" id="KW-1185">Reference proteome</keyword>
<proteinExistence type="inferred from homology"/>
<dbReference type="Gene3D" id="1.10.12.10">
    <property type="entry name" value="Lyase 2-enoyl-coa Hydratase, Chain A, domain 2"/>
    <property type="match status" value="1"/>
</dbReference>
<protein>
    <submittedName>
        <fullName evidence="2">2-(1,2-epoxy-1,2-dihydrophenyl)acetyl-CoA isomerase</fullName>
    </submittedName>
</protein>
<dbReference type="SUPFAM" id="SSF52096">
    <property type="entry name" value="ClpP/crotonase"/>
    <property type="match status" value="1"/>
</dbReference>
<dbReference type="Pfam" id="PF00378">
    <property type="entry name" value="ECH_1"/>
    <property type="match status" value="1"/>
</dbReference>
<dbReference type="CDD" id="cd06558">
    <property type="entry name" value="crotonase-like"/>
    <property type="match status" value="1"/>
</dbReference>
<dbReference type="InterPro" id="IPR029045">
    <property type="entry name" value="ClpP/crotonase-like_dom_sf"/>
</dbReference>
<dbReference type="EMBL" id="BIFT01000001">
    <property type="protein sequence ID" value="GCE27920.1"/>
    <property type="molecule type" value="Genomic_DNA"/>
</dbReference>
<dbReference type="InterPro" id="IPR001753">
    <property type="entry name" value="Enoyl-CoA_hydra/iso"/>
</dbReference>
<evidence type="ECO:0000313" key="2">
    <source>
        <dbReference type="EMBL" id="GCE27920.1"/>
    </source>
</evidence>
<evidence type="ECO:0000256" key="1">
    <source>
        <dbReference type="ARBA" id="ARBA00005254"/>
    </source>
</evidence>
<dbReference type="RefSeq" id="WP_126628195.1">
    <property type="nucleotide sequence ID" value="NZ_BIFT01000001.1"/>
</dbReference>
<evidence type="ECO:0000313" key="3">
    <source>
        <dbReference type="Proteomes" id="UP000287171"/>
    </source>
</evidence>
<organism evidence="2 3">
    <name type="scientific">Dictyobacter alpinus</name>
    <dbReference type="NCBI Taxonomy" id="2014873"/>
    <lineage>
        <taxon>Bacteria</taxon>
        <taxon>Bacillati</taxon>
        <taxon>Chloroflexota</taxon>
        <taxon>Ktedonobacteria</taxon>
        <taxon>Ktedonobacterales</taxon>
        <taxon>Dictyobacteraceae</taxon>
        <taxon>Dictyobacter</taxon>
    </lineage>
</organism>
<dbReference type="Gene3D" id="3.90.226.10">
    <property type="entry name" value="2-enoyl-CoA Hydratase, Chain A, domain 1"/>
    <property type="match status" value="1"/>
</dbReference>
<dbReference type="InterPro" id="IPR014748">
    <property type="entry name" value="Enoyl-CoA_hydra_C"/>
</dbReference>
<dbReference type="Proteomes" id="UP000287171">
    <property type="component" value="Unassembled WGS sequence"/>
</dbReference>
<dbReference type="OrthoDB" id="9777977at2"/>
<comment type="similarity">
    <text evidence="1">Belongs to the enoyl-CoA hydratase/isomerase family.</text>
</comment>
<dbReference type="PANTHER" id="PTHR43459">
    <property type="entry name" value="ENOYL-COA HYDRATASE"/>
    <property type="match status" value="1"/>
</dbReference>
<dbReference type="AlphaFoldDB" id="A0A402B9C4"/>
<gene>
    <name evidence="2" type="ORF">KDA_34040</name>
</gene>